<proteinExistence type="inferred from homology"/>
<evidence type="ECO:0000256" key="5">
    <source>
        <dbReference type="ARBA" id="ARBA00022481"/>
    </source>
</evidence>
<dbReference type="Pfam" id="PF07963">
    <property type="entry name" value="N_methyl"/>
    <property type="match status" value="1"/>
</dbReference>
<dbReference type="PROSITE" id="PS00409">
    <property type="entry name" value="PROKAR_NTER_METHYL"/>
    <property type="match status" value="1"/>
</dbReference>
<feature type="domain" description="Type II secretion system protein GspG C-terminal" evidence="11">
    <location>
        <begin position="38"/>
        <end position="138"/>
    </location>
</feature>
<dbReference type="PRINTS" id="PR00813">
    <property type="entry name" value="BCTERIALGSPG"/>
</dbReference>
<dbReference type="GO" id="GO:0015628">
    <property type="term" value="P:protein secretion by the type II secretion system"/>
    <property type="evidence" value="ECO:0007669"/>
    <property type="project" value="InterPro"/>
</dbReference>
<dbReference type="GO" id="GO:0005886">
    <property type="term" value="C:plasma membrane"/>
    <property type="evidence" value="ECO:0007669"/>
    <property type="project" value="UniProtKB-SubCell"/>
</dbReference>
<keyword evidence="5" id="KW-0488">Methylation</keyword>
<evidence type="ECO:0000256" key="1">
    <source>
        <dbReference type="ARBA" id="ARBA00004377"/>
    </source>
</evidence>
<dbReference type="Proteomes" id="UP000319897">
    <property type="component" value="Unassembled WGS sequence"/>
</dbReference>
<dbReference type="InterPro" id="IPR012902">
    <property type="entry name" value="N_methyl_site"/>
</dbReference>
<comment type="caution">
    <text evidence="12">The sequence shown here is derived from an EMBL/GenBank/DDBJ whole genome shotgun (WGS) entry which is preliminary data.</text>
</comment>
<dbReference type="PANTHER" id="PTHR30093">
    <property type="entry name" value="GENERAL SECRETION PATHWAY PROTEIN G"/>
    <property type="match status" value="1"/>
</dbReference>
<comment type="subcellular location">
    <subcellularLocation>
        <location evidence="1">Cell inner membrane</location>
        <topology evidence="1">Single-pass membrane protein</topology>
    </subcellularLocation>
</comment>
<dbReference type="GO" id="GO:0015627">
    <property type="term" value="C:type II protein secretion system complex"/>
    <property type="evidence" value="ECO:0007669"/>
    <property type="project" value="InterPro"/>
</dbReference>
<evidence type="ECO:0000259" key="11">
    <source>
        <dbReference type="Pfam" id="PF08334"/>
    </source>
</evidence>
<evidence type="ECO:0000256" key="2">
    <source>
        <dbReference type="ARBA" id="ARBA00009984"/>
    </source>
</evidence>
<dbReference type="InterPro" id="IPR013545">
    <property type="entry name" value="T2SS_protein-GspG_C"/>
</dbReference>
<name>A0A501XQG1_9SPHN</name>
<dbReference type="SUPFAM" id="SSF54523">
    <property type="entry name" value="Pili subunits"/>
    <property type="match status" value="1"/>
</dbReference>
<evidence type="ECO:0000256" key="8">
    <source>
        <dbReference type="ARBA" id="ARBA00022989"/>
    </source>
</evidence>
<dbReference type="InterPro" id="IPR010054">
    <property type="entry name" value="Type2_sec_GspG"/>
</dbReference>
<dbReference type="EMBL" id="VFSU01000018">
    <property type="protein sequence ID" value="TPE62474.1"/>
    <property type="molecule type" value="Genomic_DNA"/>
</dbReference>
<evidence type="ECO:0000256" key="7">
    <source>
        <dbReference type="ARBA" id="ARBA00022692"/>
    </source>
</evidence>
<dbReference type="AlphaFoldDB" id="A0A501XQG1"/>
<protein>
    <recommendedName>
        <fullName evidence="3">Type II secretion system core protein G</fullName>
    </recommendedName>
</protein>
<evidence type="ECO:0000256" key="3">
    <source>
        <dbReference type="ARBA" id="ARBA00020042"/>
    </source>
</evidence>
<dbReference type="InterPro" id="IPR045584">
    <property type="entry name" value="Pilin-like"/>
</dbReference>
<evidence type="ECO:0000256" key="9">
    <source>
        <dbReference type="ARBA" id="ARBA00023136"/>
    </source>
</evidence>
<dbReference type="InterPro" id="IPR000983">
    <property type="entry name" value="Bac_GSPG_pilin"/>
</dbReference>
<keyword evidence="6" id="KW-0997">Cell inner membrane</keyword>
<evidence type="ECO:0000256" key="10">
    <source>
        <dbReference type="SAM" id="Phobius"/>
    </source>
</evidence>
<dbReference type="OrthoDB" id="9795612at2"/>
<keyword evidence="8 10" id="KW-1133">Transmembrane helix</keyword>
<sequence>MSAPAIRRRPQSEQGFTLVELLVVLAIIGLLTTVVVINVLPMQGRAQVQKAQADIALIEQGLEFWRIDAGRYPTPEEGLAVLAAPGPMGAKLKNLPNDPWGKPYGYAVPGANGQPYVVYSLGADGAEGGDGENADLRSDTK</sequence>
<keyword evidence="7 10" id="KW-0812">Transmembrane</keyword>
<organism evidence="12 13">
    <name type="scientific">Sandaracinobacter neustonicus</name>
    <dbReference type="NCBI Taxonomy" id="1715348"/>
    <lineage>
        <taxon>Bacteria</taxon>
        <taxon>Pseudomonadati</taxon>
        <taxon>Pseudomonadota</taxon>
        <taxon>Alphaproteobacteria</taxon>
        <taxon>Sphingomonadales</taxon>
        <taxon>Sphingosinicellaceae</taxon>
        <taxon>Sandaracinobacter</taxon>
    </lineage>
</organism>
<evidence type="ECO:0000313" key="13">
    <source>
        <dbReference type="Proteomes" id="UP000319897"/>
    </source>
</evidence>
<dbReference type="RefSeq" id="WP_140927538.1">
    <property type="nucleotide sequence ID" value="NZ_VFSU01000018.1"/>
</dbReference>
<dbReference type="NCBIfam" id="TIGR02532">
    <property type="entry name" value="IV_pilin_GFxxxE"/>
    <property type="match status" value="1"/>
</dbReference>
<evidence type="ECO:0000256" key="4">
    <source>
        <dbReference type="ARBA" id="ARBA00022475"/>
    </source>
</evidence>
<dbReference type="PANTHER" id="PTHR30093:SF44">
    <property type="entry name" value="TYPE II SECRETION SYSTEM CORE PROTEIN G"/>
    <property type="match status" value="1"/>
</dbReference>
<accession>A0A501XQG1</accession>
<gene>
    <name evidence="12" type="primary">gspG</name>
    <name evidence="12" type="ORF">FJQ54_06150</name>
</gene>
<evidence type="ECO:0000313" key="12">
    <source>
        <dbReference type="EMBL" id="TPE62474.1"/>
    </source>
</evidence>
<evidence type="ECO:0000256" key="6">
    <source>
        <dbReference type="ARBA" id="ARBA00022519"/>
    </source>
</evidence>
<keyword evidence="9 10" id="KW-0472">Membrane</keyword>
<dbReference type="NCBIfam" id="TIGR01710">
    <property type="entry name" value="typeII_sec_gspG"/>
    <property type="match status" value="1"/>
</dbReference>
<feature type="transmembrane region" description="Helical" evidence="10">
    <location>
        <begin position="21"/>
        <end position="40"/>
    </location>
</feature>
<dbReference type="Gene3D" id="3.30.700.10">
    <property type="entry name" value="Glycoprotein, Type 4 Pilin"/>
    <property type="match status" value="1"/>
</dbReference>
<comment type="similarity">
    <text evidence="2">Belongs to the GSP G family.</text>
</comment>
<keyword evidence="4" id="KW-1003">Cell membrane</keyword>
<keyword evidence="13" id="KW-1185">Reference proteome</keyword>
<reference evidence="12 13" key="1">
    <citation type="submission" date="2019-06" db="EMBL/GenBank/DDBJ databases">
        <authorList>
            <person name="Lee I."/>
            <person name="Jang G.I."/>
            <person name="Hwang C.Y."/>
        </authorList>
    </citation>
    <scope>NUCLEOTIDE SEQUENCE [LARGE SCALE GENOMIC DNA]</scope>
    <source>
        <strain evidence="12 13">PAMC 28131</strain>
    </source>
</reference>
<dbReference type="Pfam" id="PF08334">
    <property type="entry name" value="T2SSG"/>
    <property type="match status" value="1"/>
</dbReference>